<feature type="region of interest" description="Disordered" evidence="1">
    <location>
        <begin position="126"/>
        <end position="153"/>
    </location>
</feature>
<comment type="caution">
    <text evidence="3">The sequence shown here is derived from an EMBL/GenBank/DDBJ whole genome shotgun (WGS) entry which is preliminary data.</text>
</comment>
<evidence type="ECO:0000313" key="4">
    <source>
        <dbReference type="Proteomes" id="UP000614261"/>
    </source>
</evidence>
<dbReference type="RefSeq" id="WP_188512827.1">
    <property type="nucleotide sequence ID" value="NZ_BMGD01000001.1"/>
</dbReference>
<sequence length="599" mass="64600">MSDQPDRIALLSELALVMQSPELVRSPVLRRLLEYLVDQTLAGNGERLKAYQIAVEGLGRDDSFDPQSDSYPRVQVGRLRKMLDLHYAALTAEEASRRQRICIPVGHYNVALVPITPVPSAPAADPAITEPAIGSAPGDASAAPAPPVTTPAAPAFDVPPPTPPVLRQGVDVGWLIWAVPVLVLLALLYVIWLVAMPDVEERAARRDMRQHLAHVTISTYPDNGNDDLNTAAQIAEMHLQRFEMLAVSMDKHSDRPDTRQMAREYKLLLRSGGRQAGATPNMIFLTLRHQATGATLWSHELLGDDSRLAAPDFEQAIGSGISVIARSGGLIAQHQRKLIGSAMSPGYPCLIQYDAFRQSRERAIRPALEACLKRSLEIHPDEPLFLQALSYLALSSRDADRRAPLIPSDRGRTLAEAALQFDGRSSLAQIAVARSALVRGNCPRAIAFARRAVESNPLEPDTLGIAGTFMLSCGDTEGAERVLERALAMNSEPGGYQTASLVITRLINGKADTALDLAMRADSSLVATQPNFLLAKALALAANGRAAPARAAWAELEKSVGVSPGTPAPDILARFAISPFFSRRMVAEAQRVGLIENAG</sequence>
<dbReference type="Gene3D" id="1.25.40.10">
    <property type="entry name" value="Tetratricopeptide repeat domain"/>
    <property type="match status" value="1"/>
</dbReference>
<dbReference type="Proteomes" id="UP000614261">
    <property type="component" value="Unassembled WGS sequence"/>
</dbReference>
<feature type="transmembrane region" description="Helical" evidence="2">
    <location>
        <begin position="174"/>
        <end position="196"/>
    </location>
</feature>
<evidence type="ECO:0000313" key="3">
    <source>
        <dbReference type="EMBL" id="GGB53924.1"/>
    </source>
</evidence>
<protein>
    <submittedName>
        <fullName evidence="3">Uncharacterized protein</fullName>
    </submittedName>
</protein>
<keyword evidence="2" id="KW-0812">Transmembrane</keyword>
<feature type="compositionally biased region" description="Low complexity" evidence="1">
    <location>
        <begin position="131"/>
        <end position="143"/>
    </location>
</feature>
<evidence type="ECO:0000256" key="2">
    <source>
        <dbReference type="SAM" id="Phobius"/>
    </source>
</evidence>
<gene>
    <name evidence="3" type="ORF">GCM10010833_05700</name>
</gene>
<keyword evidence="2" id="KW-0472">Membrane</keyword>
<name>A0ABQ1IW34_9SPHN</name>
<accession>A0ABQ1IW34</accession>
<dbReference type="InterPro" id="IPR011990">
    <property type="entry name" value="TPR-like_helical_dom_sf"/>
</dbReference>
<dbReference type="SUPFAM" id="SSF48452">
    <property type="entry name" value="TPR-like"/>
    <property type="match status" value="1"/>
</dbReference>
<dbReference type="EMBL" id="BMGD01000001">
    <property type="protein sequence ID" value="GGB53924.1"/>
    <property type="molecule type" value="Genomic_DNA"/>
</dbReference>
<keyword evidence="4" id="KW-1185">Reference proteome</keyword>
<proteinExistence type="predicted"/>
<evidence type="ECO:0000256" key="1">
    <source>
        <dbReference type="SAM" id="MobiDB-lite"/>
    </source>
</evidence>
<organism evidence="3 4">
    <name type="scientific">Blastomonas aquatica</name>
    <dbReference type="NCBI Taxonomy" id="1510276"/>
    <lineage>
        <taxon>Bacteria</taxon>
        <taxon>Pseudomonadati</taxon>
        <taxon>Pseudomonadota</taxon>
        <taxon>Alphaproteobacteria</taxon>
        <taxon>Sphingomonadales</taxon>
        <taxon>Sphingomonadaceae</taxon>
        <taxon>Blastomonas</taxon>
    </lineage>
</organism>
<reference evidence="4" key="1">
    <citation type="journal article" date="2019" name="Int. J. Syst. Evol. Microbiol.">
        <title>The Global Catalogue of Microorganisms (GCM) 10K type strain sequencing project: providing services to taxonomists for standard genome sequencing and annotation.</title>
        <authorList>
            <consortium name="The Broad Institute Genomics Platform"/>
            <consortium name="The Broad Institute Genome Sequencing Center for Infectious Disease"/>
            <person name="Wu L."/>
            <person name="Ma J."/>
        </authorList>
    </citation>
    <scope>NUCLEOTIDE SEQUENCE [LARGE SCALE GENOMIC DNA]</scope>
    <source>
        <strain evidence="4">CGMCC 1.12851</strain>
    </source>
</reference>
<keyword evidence="2" id="KW-1133">Transmembrane helix</keyword>